<evidence type="ECO:0000256" key="3">
    <source>
        <dbReference type="ARBA" id="ARBA00022475"/>
    </source>
</evidence>
<keyword evidence="4 7" id="KW-0812">Transmembrane</keyword>
<feature type="domain" description="Major facilitator superfamily (MFS) profile" evidence="8">
    <location>
        <begin position="16"/>
        <end position="433"/>
    </location>
</feature>
<dbReference type="CDD" id="cd17369">
    <property type="entry name" value="MFS_ShiA_like"/>
    <property type="match status" value="1"/>
</dbReference>
<dbReference type="Proteomes" id="UP001230289">
    <property type="component" value="Unassembled WGS sequence"/>
</dbReference>
<feature type="transmembrane region" description="Helical" evidence="7">
    <location>
        <begin position="53"/>
        <end position="77"/>
    </location>
</feature>
<dbReference type="InterPro" id="IPR005828">
    <property type="entry name" value="MFS_sugar_transport-like"/>
</dbReference>
<proteinExistence type="predicted"/>
<keyword evidence="5 7" id="KW-1133">Transmembrane helix</keyword>
<feature type="transmembrane region" description="Helical" evidence="7">
    <location>
        <begin position="186"/>
        <end position="207"/>
    </location>
</feature>
<dbReference type="Pfam" id="PF07690">
    <property type="entry name" value="MFS_1"/>
    <property type="match status" value="1"/>
</dbReference>
<dbReference type="PANTHER" id="PTHR43045">
    <property type="entry name" value="SHIKIMATE TRANSPORTER"/>
    <property type="match status" value="1"/>
</dbReference>
<evidence type="ECO:0000259" key="8">
    <source>
        <dbReference type="PROSITE" id="PS50850"/>
    </source>
</evidence>
<evidence type="ECO:0000256" key="7">
    <source>
        <dbReference type="SAM" id="Phobius"/>
    </source>
</evidence>
<evidence type="ECO:0000313" key="10">
    <source>
        <dbReference type="Proteomes" id="UP001230289"/>
    </source>
</evidence>
<keyword evidence="3" id="KW-1003">Cell membrane</keyword>
<sequence length="454" mass="49200">MSSTRTAEEKRYIRKVTTSSFIGNTLEYYDFLVYGTASALAFPTVFFPTGNGFISTLASFGTFAVGFIARPIGGMFFGRRGDRQGRKSTLILTLAIMGLSTFLVGLIPAYSVIGIWAPILLILLRLVQGFAVGGEWGGSMIIVLESAPQNRRGFFSAIPNTGGFSAQILITAVFGLVFLMPKDAQIMWGWRIPFLLAAVMLAVGIYMRRSLHETPVFTEAISTPTELAPTAEKRHDPLLSVFAHDWRALLLILGLRFAEALPYFLLTVFVLSYGPNNLGIPKEQLTWAIFIMAVLAFPAHALFGILSDRIGRRPVYFLGAAVVFLAAFPFFGLLHSGVFVLIVLGYVIVLNLGHNAINAVQPAFFAELFPADRRYSGAAAGREIASIIAGGLTPFIATWLAGPQGTNWPLVAGYVMFGAAITMISVWLAPETFKKNLFLTGSAGEGEGEKVTVA</sequence>
<feature type="transmembrane region" description="Helical" evidence="7">
    <location>
        <begin position="285"/>
        <end position="303"/>
    </location>
</feature>
<accession>A0ABU0XEH6</accession>
<comment type="subcellular location">
    <subcellularLocation>
        <location evidence="1">Cell membrane</location>
        <topology evidence="1">Multi-pass membrane protein</topology>
    </subcellularLocation>
</comment>
<dbReference type="Gene3D" id="1.20.1250.20">
    <property type="entry name" value="MFS general substrate transporter like domains"/>
    <property type="match status" value="2"/>
</dbReference>
<feature type="transmembrane region" description="Helical" evidence="7">
    <location>
        <begin position="248"/>
        <end position="273"/>
    </location>
</feature>
<feature type="transmembrane region" description="Helical" evidence="7">
    <location>
        <begin position="408"/>
        <end position="429"/>
    </location>
</feature>
<dbReference type="InterPro" id="IPR011701">
    <property type="entry name" value="MFS"/>
</dbReference>
<keyword evidence="6 7" id="KW-0472">Membrane</keyword>
<protein>
    <submittedName>
        <fullName evidence="9">MFS transporter</fullName>
    </submittedName>
</protein>
<feature type="transmembrane region" description="Helical" evidence="7">
    <location>
        <begin position="154"/>
        <end position="180"/>
    </location>
</feature>
<dbReference type="SUPFAM" id="SSF103473">
    <property type="entry name" value="MFS general substrate transporter"/>
    <property type="match status" value="1"/>
</dbReference>
<name>A0ABU0XEH6_9MICO</name>
<evidence type="ECO:0000256" key="1">
    <source>
        <dbReference type="ARBA" id="ARBA00004651"/>
    </source>
</evidence>
<dbReference type="InterPro" id="IPR020846">
    <property type="entry name" value="MFS_dom"/>
</dbReference>
<evidence type="ECO:0000256" key="2">
    <source>
        <dbReference type="ARBA" id="ARBA00022448"/>
    </source>
</evidence>
<dbReference type="RefSeq" id="WP_308488451.1">
    <property type="nucleotide sequence ID" value="NZ_JAVFCB010000003.1"/>
</dbReference>
<gene>
    <name evidence="9" type="ORF">RBR11_06220</name>
</gene>
<reference evidence="9 10" key="1">
    <citation type="submission" date="2023-08" db="EMBL/GenBank/DDBJ databases">
        <title>Microbacterium sp. nov., isolated from a waste landfill.</title>
        <authorList>
            <person name="Wen W."/>
        </authorList>
    </citation>
    <scope>NUCLEOTIDE SEQUENCE [LARGE SCALE GENOMIC DNA]</scope>
    <source>
        <strain evidence="9 10">ASV81</strain>
    </source>
</reference>
<keyword evidence="2" id="KW-0813">Transport</keyword>
<feature type="transmembrane region" description="Helical" evidence="7">
    <location>
        <begin position="113"/>
        <end position="133"/>
    </location>
</feature>
<evidence type="ECO:0000256" key="4">
    <source>
        <dbReference type="ARBA" id="ARBA00022692"/>
    </source>
</evidence>
<dbReference type="PANTHER" id="PTHR43045:SF1">
    <property type="entry name" value="SHIKIMATE TRANSPORTER"/>
    <property type="match status" value="1"/>
</dbReference>
<comment type="caution">
    <text evidence="9">The sequence shown here is derived from an EMBL/GenBank/DDBJ whole genome shotgun (WGS) entry which is preliminary data.</text>
</comment>
<feature type="transmembrane region" description="Helical" evidence="7">
    <location>
        <begin position="28"/>
        <end position="47"/>
    </location>
</feature>
<feature type="transmembrane region" description="Helical" evidence="7">
    <location>
        <begin position="339"/>
        <end position="364"/>
    </location>
</feature>
<organism evidence="9 10">
    <name type="scientific">Microbacterium capsulatum</name>
    <dbReference type="NCBI Taxonomy" id="3041921"/>
    <lineage>
        <taxon>Bacteria</taxon>
        <taxon>Bacillati</taxon>
        <taxon>Actinomycetota</taxon>
        <taxon>Actinomycetes</taxon>
        <taxon>Micrococcales</taxon>
        <taxon>Microbacteriaceae</taxon>
        <taxon>Microbacterium</taxon>
    </lineage>
</organism>
<dbReference type="Pfam" id="PF00083">
    <property type="entry name" value="Sugar_tr"/>
    <property type="match status" value="1"/>
</dbReference>
<dbReference type="PROSITE" id="PS00217">
    <property type="entry name" value="SUGAR_TRANSPORT_2"/>
    <property type="match status" value="1"/>
</dbReference>
<feature type="transmembrane region" description="Helical" evidence="7">
    <location>
        <begin position="384"/>
        <end position="402"/>
    </location>
</feature>
<dbReference type="InterPro" id="IPR036259">
    <property type="entry name" value="MFS_trans_sf"/>
</dbReference>
<feature type="transmembrane region" description="Helical" evidence="7">
    <location>
        <begin position="89"/>
        <end position="107"/>
    </location>
</feature>
<evidence type="ECO:0000256" key="6">
    <source>
        <dbReference type="ARBA" id="ARBA00023136"/>
    </source>
</evidence>
<feature type="transmembrane region" description="Helical" evidence="7">
    <location>
        <begin position="315"/>
        <end position="333"/>
    </location>
</feature>
<dbReference type="EMBL" id="JAVFCB010000003">
    <property type="protein sequence ID" value="MDQ4213507.1"/>
    <property type="molecule type" value="Genomic_DNA"/>
</dbReference>
<keyword evidence="10" id="KW-1185">Reference proteome</keyword>
<evidence type="ECO:0000313" key="9">
    <source>
        <dbReference type="EMBL" id="MDQ4213507.1"/>
    </source>
</evidence>
<evidence type="ECO:0000256" key="5">
    <source>
        <dbReference type="ARBA" id="ARBA00022989"/>
    </source>
</evidence>
<dbReference type="InterPro" id="IPR005829">
    <property type="entry name" value="Sugar_transporter_CS"/>
</dbReference>
<dbReference type="PROSITE" id="PS50850">
    <property type="entry name" value="MFS"/>
    <property type="match status" value="1"/>
</dbReference>